<evidence type="ECO:0000256" key="9">
    <source>
        <dbReference type="ARBA" id="ARBA00022833"/>
    </source>
</evidence>
<sequence>MPLPTKSSRYYASVLAAQGNPWDYLPGAKGRAKPVAPLRAWELPPLPPSTTSEGEPDGPLPEPARCPTCGYRFTCARCVREESAAWWAVTPSREEEEPWCGEWHEPMCKQVLDEGSRKPAPSSPSAGMETGTGTGTLLIRPSADVDQHHAPYARPPTPHPSAASRPPAAPAHCAICDGALPLPLQQPTSRCTHGQQRVCAECLRTYLAYQVDNREIRCPVPSCGEVLDVGEMRRGAAREAFDRWDTFLLRRHLSSDPAFSWCKNPACTSGQILLPPSAASSAPSSPSTPTLSTSSPPTSSSSSSSTTPSPLSPRPSPAAQECTRTTCHACQTTWCTLHDVPHPGLTCAQYERRRSGPLGLGLGGEMGKERWRERRVRWWIGRRTRSCPGCGTHIERSEGCDHITCYPPAGCGYHFCWRCGADYTLIFRIGNHGHRRWCKHFRPEKAFRWDFWRGRRERFGVVEVW</sequence>
<dbReference type="SUPFAM" id="SSF57850">
    <property type="entry name" value="RING/U-box"/>
    <property type="match status" value="2"/>
</dbReference>
<dbReference type="CDD" id="cd20336">
    <property type="entry name" value="Rcat_RBR"/>
    <property type="match status" value="1"/>
</dbReference>
<dbReference type="EC" id="2.3.2.31" evidence="3"/>
<feature type="region of interest" description="Disordered" evidence="11">
    <location>
        <begin position="147"/>
        <end position="166"/>
    </location>
</feature>
<feature type="domain" description="RING-type" evidence="12">
    <location>
        <begin position="173"/>
        <end position="220"/>
    </location>
</feature>
<dbReference type="InterPro" id="IPR002867">
    <property type="entry name" value="IBR_dom"/>
</dbReference>
<accession>A0A165EXW6</accession>
<keyword evidence="8" id="KW-0833">Ubl conjugation pathway</keyword>
<keyword evidence="15" id="KW-1185">Reference proteome</keyword>
<dbReference type="GO" id="GO:0016567">
    <property type="term" value="P:protein ubiquitination"/>
    <property type="evidence" value="ECO:0007669"/>
    <property type="project" value="InterPro"/>
</dbReference>
<dbReference type="InterPro" id="IPR054694">
    <property type="entry name" value="Parkin-like_IBR"/>
</dbReference>
<evidence type="ECO:0000259" key="12">
    <source>
        <dbReference type="PROSITE" id="PS50089"/>
    </source>
</evidence>
<evidence type="ECO:0000256" key="10">
    <source>
        <dbReference type="PROSITE-ProRule" id="PRU00175"/>
    </source>
</evidence>
<keyword evidence="7 10" id="KW-0863">Zinc-finger</keyword>
<evidence type="ECO:0000256" key="6">
    <source>
        <dbReference type="ARBA" id="ARBA00022737"/>
    </source>
</evidence>
<evidence type="ECO:0000256" key="1">
    <source>
        <dbReference type="ARBA" id="ARBA00001798"/>
    </source>
</evidence>
<dbReference type="STRING" id="1353952.A0A165EXW6"/>
<dbReference type="Gene3D" id="1.20.120.1750">
    <property type="match status" value="1"/>
</dbReference>
<gene>
    <name evidence="14" type="ORF">CALCODRAFT_484519</name>
</gene>
<dbReference type="GO" id="GO:0008270">
    <property type="term" value="F:zinc ion binding"/>
    <property type="evidence" value="ECO:0007669"/>
    <property type="project" value="UniProtKB-KW"/>
</dbReference>
<dbReference type="AlphaFoldDB" id="A0A165EXW6"/>
<dbReference type="InterPro" id="IPR013083">
    <property type="entry name" value="Znf_RING/FYVE/PHD"/>
</dbReference>
<name>A0A165EXW6_9BASI</name>
<keyword evidence="5" id="KW-0479">Metal-binding</keyword>
<evidence type="ECO:0000313" key="15">
    <source>
        <dbReference type="Proteomes" id="UP000076842"/>
    </source>
</evidence>
<keyword evidence="6" id="KW-0677">Repeat</keyword>
<dbReference type="InParanoid" id="A0A165EXW6"/>
<dbReference type="InterPro" id="IPR044066">
    <property type="entry name" value="TRIAD_supradom"/>
</dbReference>
<dbReference type="PANTHER" id="PTHR11685">
    <property type="entry name" value="RBR FAMILY RING FINGER AND IBR DOMAIN-CONTAINING"/>
    <property type="match status" value="1"/>
</dbReference>
<dbReference type="Gene3D" id="3.30.40.10">
    <property type="entry name" value="Zinc/RING finger domain, C3HC4 (zinc finger)"/>
    <property type="match status" value="1"/>
</dbReference>
<evidence type="ECO:0000256" key="3">
    <source>
        <dbReference type="ARBA" id="ARBA00012251"/>
    </source>
</evidence>
<feature type="domain" description="RING-type" evidence="13">
    <location>
        <begin position="169"/>
        <end position="438"/>
    </location>
</feature>
<comment type="catalytic activity">
    <reaction evidence="1">
        <text>[E2 ubiquitin-conjugating enzyme]-S-ubiquitinyl-L-cysteine + [acceptor protein]-L-lysine = [E2 ubiquitin-conjugating enzyme]-L-cysteine + [acceptor protein]-N(6)-ubiquitinyl-L-lysine.</text>
        <dbReference type="EC" id="2.3.2.31"/>
    </reaction>
</comment>
<evidence type="ECO:0000259" key="13">
    <source>
        <dbReference type="PROSITE" id="PS51873"/>
    </source>
</evidence>
<evidence type="ECO:0000256" key="7">
    <source>
        <dbReference type="ARBA" id="ARBA00022771"/>
    </source>
</evidence>
<dbReference type="Pfam" id="PF22605">
    <property type="entry name" value="IBR_2"/>
    <property type="match status" value="1"/>
</dbReference>
<evidence type="ECO:0000256" key="8">
    <source>
        <dbReference type="ARBA" id="ARBA00022786"/>
    </source>
</evidence>
<dbReference type="InterPro" id="IPR001841">
    <property type="entry name" value="Znf_RING"/>
</dbReference>
<dbReference type="SMART" id="SM00647">
    <property type="entry name" value="IBR"/>
    <property type="match status" value="2"/>
</dbReference>
<evidence type="ECO:0000256" key="4">
    <source>
        <dbReference type="ARBA" id="ARBA00022679"/>
    </source>
</evidence>
<dbReference type="InterPro" id="IPR031127">
    <property type="entry name" value="E3_UB_ligase_RBR"/>
</dbReference>
<dbReference type="PROSITE" id="PS51873">
    <property type="entry name" value="TRIAD"/>
    <property type="match status" value="1"/>
</dbReference>
<comment type="pathway">
    <text evidence="2">Protein modification; protein ubiquitination.</text>
</comment>
<dbReference type="GO" id="GO:0061630">
    <property type="term" value="F:ubiquitin protein ligase activity"/>
    <property type="evidence" value="ECO:0007669"/>
    <property type="project" value="UniProtKB-EC"/>
</dbReference>
<keyword evidence="9" id="KW-0862">Zinc</keyword>
<dbReference type="PROSITE" id="PS50089">
    <property type="entry name" value="ZF_RING_2"/>
    <property type="match status" value="1"/>
</dbReference>
<feature type="region of interest" description="Disordered" evidence="11">
    <location>
        <begin position="277"/>
        <end position="317"/>
    </location>
</feature>
<feature type="compositionally biased region" description="Low complexity" evidence="11">
    <location>
        <begin position="277"/>
        <end position="309"/>
    </location>
</feature>
<organism evidence="14 15">
    <name type="scientific">Calocera cornea HHB12733</name>
    <dbReference type="NCBI Taxonomy" id="1353952"/>
    <lineage>
        <taxon>Eukaryota</taxon>
        <taxon>Fungi</taxon>
        <taxon>Dikarya</taxon>
        <taxon>Basidiomycota</taxon>
        <taxon>Agaricomycotina</taxon>
        <taxon>Dacrymycetes</taxon>
        <taxon>Dacrymycetales</taxon>
        <taxon>Dacrymycetaceae</taxon>
        <taxon>Calocera</taxon>
    </lineage>
</organism>
<dbReference type="OrthoDB" id="1431934at2759"/>
<evidence type="ECO:0000313" key="14">
    <source>
        <dbReference type="EMBL" id="KZT55752.1"/>
    </source>
</evidence>
<reference evidence="14 15" key="1">
    <citation type="journal article" date="2016" name="Mol. Biol. Evol.">
        <title>Comparative Genomics of Early-Diverging Mushroom-Forming Fungi Provides Insights into the Origins of Lignocellulose Decay Capabilities.</title>
        <authorList>
            <person name="Nagy L.G."/>
            <person name="Riley R."/>
            <person name="Tritt A."/>
            <person name="Adam C."/>
            <person name="Daum C."/>
            <person name="Floudas D."/>
            <person name="Sun H."/>
            <person name="Yadav J.S."/>
            <person name="Pangilinan J."/>
            <person name="Larsson K.H."/>
            <person name="Matsuura K."/>
            <person name="Barry K."/>
            <person name="Labutti K."/>
            <person name="Kuo R."/>
            <person name="Ohm R.A."/>
            <person name="Bhattacharya S.S."/>
            <person name="Shirouzu T."/>
            <person name="Yoshinaga Y."/>
            <person name="Martin F.M."/>
            <person name="Grigoriev I.V."/>
            <person name="Hibbett D.S."/>
        </authorList>
    </citation>
    <scope>NUCLEOTIDE SEQUENCE [LARGE SCALE GENOMIC DNA]</scope>
    <source>
        <strain evidence="14 15">HHB12733</strain>
    </source>
</reference>
<dbReference type="EMBL" id="KV423989">
    <property type="protein sequence ID" value="KZT55752.1"/>
    <property type="molecule type" value="Genomic_DNA"/>
</dbReference>
<evidence type="ECO:0000256" key="5">
    <source>
        <dbReference type="ARBA" id="ARBA00022723"/>
    </source>
</evidence>
<protein>
    <recommendedName>
        <fullName evidence="3">RBR-type E3 ubiquitin transferase</fullName>
        <ecNumber evidence="3">2.3.2.31</ecNumber>
    </recommendedName>
</protein>
<evidence type="ECO:0000256" key="11">
    <source>
        <dbReference type="SAM" id="MobiDB-lite"/>
    </source>
</evidence>
<dbReference type="Proteomes" id="UP000076842">
    <property type="component" value="Unassembled WGS sequence"/>
</dbReference>
<feature type="region of interest" description="Disordered" evidence="11">
    <location>
        <begin position="113"/>
        <end position="138"/>
    </location>
</feature>
<proteinExistence type="predicted"/>
<evidence type="ECO:0000256" key="2">
    <source>
        <dbReference type="ARBA" id="ARBA00004906"/>
    </source>
</evidence>
<keyword evidence="4" id="KW-0808">Transferase</keyword>